<keyword evidence="3" id="KW-0309">Germination</keyword>
<dbReference type="Pfam" id="PF25198">
    <property type="entry name" value="Spore_GerAC_N"/>
    <property type="match status" value="1"/>
</dbReference>
<dbReference type="Gene3D" id="3.30.300.210">
    <property type="entry name" value="Nutrient germinant receptor protein C, domain 3"/>
    <property type="match status" value="1"/>
</dbReference>
<feature type="domain" description="Spore germination protein N-terminal" evidence="9">
    <location>
        <begin position="24"/>
        <end position="209"/>
    </location>
</feature>
<keyword evidence="5" id="KW-0472">Membrane</keyword>
<dbReference type="InterPro" id="IPR057336">
    <property type="entry name" value="GerAC_N"/>
</dbReference>
<evidence type="ECO:0000313" key="11">
    <source>
        <dbReference type="Proteomes" id="UP001596002"/>
    </source>
</evidence>
<keyword evidence="7" id="KW-0449">Lipoprotein</keyword>
<evidence type="ECO:0000259" key="9">
    <source>
        <dbReference type="Pfam" id="PF25198"/>
    </source>
</evidence>
<protein>
    <submittedName>
        <fullName evidence="10">Ger(X)C family spore germination protein</fullName>
    </submittedName>
</protein>
<dbReference type="InterPro" id="IPR008844">
    <property type="entry name" value="Spore_GerAC-like"/>
</dbReference>
<sequence>MRKSRCSLLITALLTVSLLTGCWDRVEIEQRGFVMAIGIDMIPKQEEEQKISLALTYQIAVPAKIQTGAGGREGGGGEQGGKPYVNMTTEGDTLFETVRIMATRSSRSLFFEHVKLVLIGEEVARSGYLNRVIDFLLRDHEMRRRMKVIVVKGEARKALDVMPKQERMTSEYLESLTENTKKTARMPSELAIGDLSEKIISKTSFVVQRVAFNEKELKMAGGAVIHGHNNKLVGWLDEEDTEALMWITGDLKGGITETVLPSGERVVYEIRTANTKIEPKVEKGKFYFHIQVESEGSLGESWENRDTLDKKFISEVEKAVEKDIQQSITDVIKKLQTELKADVAGLGSTLARKEPKVWEKVKNDWDHGKNYFRDAKVDVDVQVVIRFPGTISKLKGKE</sequence>
<evidence type="ECO:0000256" key="3">
    <source>
        <dbReference type="ARBA" id="ARBA00022544"/>
    </source>
</evidence>
<keyword evidence="6" id="KW-0564">Palmitate</keyword>
<dbReference type="Pfam" id="PF05504">
    <property type="entry name" value="Spore_GerAC"/>
    <property type="match status" value="1"/>
</dbReference>
<evidence type="ECO:0000256" key="6">
    <source>
        <dbReference type="ARBA" id="ARBA00023139"/>
    </source>
</evidence>
<dbReference type="InterPro" id="IPR046953">
    <property type="entry name" value="Spore_GerAC-like_C"/>
</dbReference>
<dbReference type="PANTHER" id="PTHR35789:SF1">
    <property type="entry name" value="SPORE GERMINATION PROTEIN B3"/>
    <property type="match status" value="1"/>
</dbReference>
<dbReference type="PANTHER" id="PTHR35789">
    <property type="entry name" value="SPORE GERMINATION PROTEIN B3"/>
    <property type="match status" value="1"/>
</dbReference>
<evidence type="ECO:0000313" key="10">
    <source>
        <dbReference type="EMBL" id="MFC4770297.1"/>
    </source>
</evidence>
<dbReference type="EMBL" id="JBHSHC010000158">
    <property type="protein sequence ID" value="MFC4770297.1"/>
    <property type="molecule type" value="Genomic_DNA"/>
</dbReference>
<dbReference type="Proteomes" id="UP001596002">
    <property type="component" value="Unassembled WGS sequence"/>
</dbReference>
<evidence type="ECO:0000256" key="5">
    <source>
        <dbReference type="ARBA" id="ARBA00023136"/>
    </source>
</evidence>
<dbReference type="InterPro" id="IPR038501">
    <property type="entry name" value="Spore_GerAC_C_sf"/>
</dbReference>
<comment type="subcellular location">
    <subcellularLocation>
        <location evidence="1">Membrane</location>
        <topology evidence="1">Lipid-anchor</topology>
    </subcellularLocation>
</comment>
<evidence type="ECO:0000259" key="8">
    <source>
        <dbReference type="Pfam" id="PF05504"/>
    </source>
</evidence>
<reference evidence="11" key="1">
    <citation type="journal article" date="2019" name="Int. J. Syst. Evol. Microbiol.">
        <title>The Global Catalogue of Microorganisms (GCM) 10K type strain sequencing project: providing services to taxonomists for standard genome sequencing and annotation.</title>
        <authorList>
            <consortium name="The Broad Institute Genomics Platform"/>
            <consortium name="The Broad Institute Genome Sequencing Center for Infectious Disease"/>
            <person name="Wu L."/>
            <person name="Ma J."/>
        </authorList>
    </citation>
    <scope>NUCLEOTIDE SEQUENCE [LARGE SCALE GENOMIC DNA]</scope>
    <source>
        <strain evidence="11">WYCCWR 12678</strain>
    </source>
</reference>
<evidence type="ECO:0000256" key="7">
    <source>
        <dbReference type="ARBA" id="ARBA00023288"/>
    </source>
</evidence>
<keyword evidence="11" id="KW-1185">Reference proteome</keyword>
<dbReference type="PROSITE" id="PS51257">
    <property type="entry name" value="PROKAR_LIPOPROTEIN"/>
    <property type="match status" value="1"/>
</dbReference>
<organism evidence="10 11">
    <name type="scientific">Effusibacillus consociatus</name>
    <dbReference type="NCBI Taxonomy" id="1117041"/>
    <lineage>
        <taxon>Bacteria</taxon>
        <taxon>Bacillati</taxon>
        <taxon>Bacillota</taxon>
        <taxon>Bacilli</taxon>
        <taxon>Bacillales</taxon>
        <taxon>Alicyclobacillaceae</taxon>
        <taxon>Effusibacillus</taxon>
    </lineage>
</organism>
<comment type="similarity">
    <text evidence="2">Belongs to the GerABKC lipoprotein family.</text>
</comment>
<dbReference type="Gene3D" id="6.20.190.10">
    <property type="entry name" value="Nutrient germinant receptor protein C, domain 1"/>
    <property type="match status" value="1"/>
</dbReference>
<evidence type="ECO:0000256" key="4">
    <source>
        <dbReference type="ARBA" id="ARBA00022729"/>
    </source>
</evidence>
<name>A0ABV9QAK7_9BACL</name>
<keyword evidence="4" id="KW-0732">Signal</keyword>
<feature type="domain" description="Spore germination GerAC-like C-terminal" evidence="8">
    <location>
        <begin position="221"/>
        <end position="387"/>
    </location>
</feature>
<dbReference type="NCBIfam" id="TIGR02887">
    <property type="entry name" value="spore_ger_x_C"/>
    <property type="match status" value="1"/>
</dbReference>
<comment type="caution">
    <text evidence="10">The sequence shown here is derived from an EMBL/GenBank/DDBJ whole genome shotgun (WGS) entry which is preliminary data.</text>
</comment>
<proteinExistence type="inferred from homology"/>
<evidence type="ECO:0000256" key="1">
    <source>
        <dbReference type="ARBA" id="ARBA00004635"/>
    </source>
</evidence>
<dbReference type="RefSeq" id="WP_380029775.1">
    <property type="nucleotide sequence ID" value="NZ_JBHSHC010000158.1"/>
</dbReference>
<evidence type="ECO:0000256" key="2">
    <source>
        <dbReference type="ARBA" id="ARBA00007886"/>
    </source>
</evidence>
<gene>
    <name evidence="10" type="ORF">ACFO8Q_23755</name>
</gene>
<accession>A0ABV9QAK7</accession>